<dbReference type="EMBL" id="JAHMHR010000017">
    <property type="protein sequence ID" value="KAK1676501.1"/>
    <property type="molecule type" value="Genomic_DNA"/>
</dbReference>
<accession>A0AAJ0ARK2</accession>
<gene>
    <name evidence="2" type="ORF">BDP55DRAFT_631134</name>
</gene>
<comment type="caution">
    <text evidence="2">The sequence shown here is derived from an EMBL/GenBank/DDBJ whole genome shotgun (WGS) entry which is preliminary data.</text>
</comment>
<protein>
    <submittedName>
        <fullName evidence="2">Uncharacterized protein</fullName>
    </submittedName>
</protein>
<organism evidence="2 3">
    <name type="scientific">Colletotrichum godetiae</name>
    <dbReference type="NCBI Taxonomy" id="1209918"/>
    <lineage>
        <taxon>Eukaryota</taxon>
        <taxon>Fungi</taxon>
        <taxon>Dikarya</taxon>
        <taxon>Ascomycota</taxon>
        <taxon>Pezizomycotina</taxon>
        <taxon>Sordariomycetes</taxon>
        <taxon>Hypocreomycetidae</taxon>
        <taxon>Glomerellales</taxon>
        <taxon>Glomerellaceae</taxon>
        <taxon>Colletotrichum</taxon>
        <taxon>Colletotrichum acutatum species complex</taxon>
    </lineage>
</organism>
<dbReference type="GeneID" id="85456775"/>
<dbReference type="AlphaFoldDB" id="A0AAJ0ARK2"/>
<evidence type="ECO:0000256" key="1">
    <source>
        <dbReference type="SAM" id="MobiDB-lite"/>
    </source>
</evidence>
<feature type="region of interest" description="Disordered" evidence="1">
    <location>
        <begin position="58"/>
        <end position="87"/>
    </location>
</feature>
<name>A0AAJ0ARK2_9PEZI</name>
<evidence type="ECO:0000313" key="3">
    <source>
        <dbReference type="Proteomes" id="UP001224890"/>
    </source>
</evidence>
<dbReference type="Proteomes" id="UP001224890">
    <property type="component" value="Unassembled WGS sequence"/>
</dbReference>
<evidence type="ECO:0000313" key="2">
    <source>
        <dbReference type="EMBL" id="KAK1676501.1"/>
    </source>
</evidence>
<reference evidence="2" key="1">
    <citation type="submission" date="2021-06" db="EMBL/GenBank/DDBJ databases">
        <title>Comparative genomics, transcriptomics and evolutionary studies reveal genomic signatures of adaptation to plant cell wall in hemibiotrophic fungi.</title>
        <authorList>
            <consortium name="DOE Joint Genome Institute"/>
            <person name="Baroncelli R."/>
            <person name="Diaz J.F."/>
            <person name="Benocci T."/>
            <person name="Peng M."/>
            <person name="Battaglia E."/>
            <person name="Haridas S."/>
            <person name="Andreopoulos W."/>
            <person name="Labutti K."/>
            <person name="Pangilinan J."/>
            <person name="Floch G.L."/>
            <person name="Makela M.R."/>
            <person name="Henrissat B."/>
            <person name="Grigoriev I.V."/>
            <person name="Crouch J.A."/>
            <person name="De Vries R.P."/>
            <person name="Sukno S.A."/>
            <person name="Thon M.R."/>
        </authorList>
    </citation>
    <scope>NUCLEOTIDE SEQUENCE</scope>
    <source>
        <strain evidence="2">CBS 193.32</strain>
    </source>
</reference>
<keyword evidence="3" id="KW-1185">Reference proteome</keyword>
<dbReference type="RefSeq" id="XP_060430504.1">
    <property type="nucleotide sequence ID" value="XM_060572249.1"/>
</dbReference>
<feature type="compositionally biased region" description="Polar residues" evidence="1">
    <location>
        <begin position="66"/>
        <end position="81"/>
    </location>
</feature>
<proteinExistence type="predicted"/>
<sequence length="275" mass="30073">MASIIIRQNPGSLYRPGRGNIGYSIVSDENNTGEPASRDDDDSWMKFLTDETIADLTLPGAELESPPSNLDSSDTLSLGPQPNTPEEVVDSVEAMDTQGGIDEENQRDEDGGHTAIRFRNGPLNPTLIDGVPRNPNKVFSSTVPLARRLEQNSTLESFRGFHDNMGNPVLQDDSAANLPDHAPGLPNHLRQPIFVDWAEPFKSPVYALRYLAEIAGDYYTVALLNQRIKMQQGPQTPGAQSISQSYLVSPAILHIASPMPAPKRLRFNDDVARSG</sequence>
<feature type="region of interest" description="Disordered" evidence="1">
    <location>
        <begin position="100"/>
        <end position="132"/>
    </location>
</feature>